<reference evidence="2" key="1">
    <citation type="submission" date="2022-06" db="EMBL/GenBank/DDBJ databases">
        <title>Detection of beta-lactamases in bacteria of animal origin.</title>
        <authorList>
            <person name="Mlynarcik P."/>
            <person name="Zdarska V."/>
            <person name="Chudobova H."/>
            <person name="Prochazkova P."/>
            <person name="Hricova K."/>
            <person name="Mezerova K."/>
            <person name="Bardon J."/>
            <person name="Dolejska M."/>
            <person name="Sukkar I."/>
            <person name="Kolar M."/>
        </authorList>
    </citation>
    <scope>NUCLEOTIDE SEQUENCE</scope>
    <source>
        <strain evidence="2">S 300-3</strain>
    </source>
</reference>
<dbReference type="Proteomes" id="UP001165292">
    <property type="component" value="Unassembled WGS sequence"/>
</dbReference>
<evidence type="ECO:0000313" key="3">
    <source>
        <dbReference type="Proteomes" id="UP001165292"/>
    </source>
</evidence>
<feature type="transmembrane region" description="Helical" evidence="1">
    <location>
        <begin position="59"/>
        <end position="77"/>
    </location>
</feature>
<keyword evidence="1" id="KW-1133">Transmembrane helix</keyword>
<feature type="transmembrane region" description="Helical" evidence="1">
    <location>
        <begin position="37"/>
        <end position="54"/>
    </location>
</feature>
<dbReference type="EMBL" id="JAMYBS010000002">
    <property type="protein sequence ID" value="MCO7543757.1"/>
    <property type="molecule type" value="Genomic_DNA"/>
</dbReference>
<name>A0AA41WED2_9GAMM</name>
<proteinExistence type="predicted"/>
<sequence>MSRSWVLPFLIAALAGAAIWALSPLLTGRAEPWDAGLYYSGALLAAGLLSGVTVPKPLWAHYLGGLVGQALYLLLFLPPSPLMAVGLVFLLVWSLLLLVGACAGARIRTR</sequence>
<accession>A0AA41WED2</accession>
<dbReference type="AlphaFoldDB" id="A0AA41WED2"/>
<protein>
    <submittedName>
        <fullName evidence="2">Uncharacterized protein</fullName>
    </submittedName>
</protein>
<evidence type="ECO:0000313" key="2">
    <source>
        <dbReference type="EMBL" id="MCO7543757.1"/>
    </source>
</evidence>
<keyword evidence="1" id="KW-0812">Transmembrane</keyword>
<organism evidence="2 3">
    <name type="scientific">Stutzerimonas nitrititolerans</name>
    <dbReference type="NCBI Taxonomy" id="2482751"/>
    <lineage>
        <taxon>Bacteria</taxon>
        <taxon>Pseudomonadati</taxon>
        <taxon>Pseudomonadota</taxon>
        <taxon>Gammaproteobacteria</taxon>
        <taxon>Pseudomonadales</taxon>
        <taxon>Pseudomonadaceae</taxon>
        <taxon>Stutzerimonas</taxon>
    </lineage>
</organism>
<comment type="caution">
    <text evidence="2">The sequence shown here is derived from an EMBL/GenBank/DDBJ whole genome shotgun (WGS) entry which is preliminary data.</text>
</comment>
<evidence type="ECO:0000256" key="1">
    <source>
        <dbReference type="SAM" id="Phobius"/>
    </source>
</evidence>
<feature type="transmembrane region" description="Helical" evidence="1">
    <location>
        <begin position="83"/>
        <end position="105"/>
    </location>
</feature>
<dbReference type="RefSeq" id="WP_253162270.1">
    <property type="nucleotide sequence ID" value="NZ_DALZSA010000002.1"/>
</dbReference>
<gene>
    <name evidence="2" type="ORF">NJF43_03190</name>
</gene>
<keyword evidence="1" id="KW-0472">Membrane</keyword>